<dbReference type="InterPro" id="IPR000531">
    <property type="entry name" value="Beta-barrel_TonB"/>
</dbReference>
<dbReference type="InterPro" id="IPR039426">
    <property type="entry name" value="TonB-dep_rcpt-like"/>
</dbReference>
<feature type="domain" description="TonB-dependent receptor-like beta-barrel" evidence="13">
    <location>
        <begin position="242"/>
        <end position="672"/>
    </location>
</feature>
<evidence type="ECO:0000313" key="16">
    <source>
        <dbReference type="Proteomes" id="UP000517753"/>
    </source>
</evidence>
<evidence type="ECO:0000256" key="12">
    <source>
        <dbReference type="SAM" id="SignalP"/>
    </source>
</evidence>
<dbReference type="Pfam" id="PF00593">
    <property type="entry name" value="TonB_dep_Rec_b-barrel"/>
    <property type="match status" value="1"/>
</dbReference>
<keyword evidence="6 11" id="KW-0798">TonB box</keyword>
<dbReference type="PANTHER" id="PTHR32552">
    <property type="entry name" value="FERRICHROME IRON RECEPTOR-RELATED"/>
    <property type="match status" value="1"/>
</dbReference>
<evidence type="ECO:0000256" key="10">
    <source>
        <dbReference type="PROSITE-ProRule" id="PRU01360"/>
    </source>
</evidence>
<dbReference type="InterPro" id="IPR012910">
    <property type="entry name" value="Plug_dom"/>
</dbReference>
<dbReference type="NCBIfam" id="TIGR01783">
    <property type="entry name" value="TonB-siderophor"/>
    <property type="match status" value="1"/>
</dbReference>
<feature type="signal peptide" evidence="12">
    <location>
        <begin position="1"/>
        <end position="25"/>
    </location>
</feature>
<dbReference type="PANTHER" id="PTHR32552:SF90">
    <property type="entry name" value="METAL-PSEUDOPALINE RECEPTOR CNTO"/>
    <property type="match status" value="1"/>
</dbReference>
<feature type="domain" description="TonB-dependent receptor plug" evidence="14">
    <location>
        <begin position="65"/>
        <end position="165"/>
    </location>
</feature>
<dbReference type="AlphaFoldDB" id="A0A7Y9FPR1"/>
<dbReference type="Gene3D" id="2.170.130.10">
    <property type="entry name" value="TonB-dependent receptor, plug domain"/>
    <property type="match status" value="1"/>
</dbReference>
<dbReference type="Proteomes" id="UP000517753">
    <property type="component" value="Unassembled WGS sequence"/>
</dbReference>
<reference evidence="15 16" key="1">
    <citation type="submission" date="2020-07" db="EMBL/GenBank/DDBJ databases">
        <authorList>
            <person name="Partida-Martinez L."/>
            <person name="Huntemann M."/>
            <person name="Clum A."/>
            <person name="Wang J."/>
            <person name="Palaniappan K."/>
            <person name="Ritter S."/>
            <person name="Chen I.-M."/>
            <person name="Stamatis D."/>
            <person name="Reddy T."/>
            <person name="O'Malley R."/>
            <person name="Daum C."/>
            <person name="Shapiro N."/>
            <person name="Ivanova N."/>
            <person name="Kyrpides N."/>
            <person name="Woyke T."/>
        </authorList>
    </citation>
    <scope>NUCLEOTIDE SEQUENCE [LARGE SCALE GENOMIC DNA]</scope>
    <source>
        <strain evidence="15 16">AS2.3</strain>
    </source>
</reference>
<name>A0A7Y9FPR1_9SPHN</name>
<evidence type="ECO:0000256" key="1">
    <source>
        <dbReference type="ARBA" id="ARBA00004571"/>
    </source>
</evidence>
<evidence type="ECO:0000256" key="8">
    <source>
        <dbReference type="ARBA" id="ARBA00023170"/>
    </source>
</evidence>
<organism evidence="15 16">
    <name type="scientific">Sphingomonas melonis</name>
    <dbReference type="NCBI Taxonomy" id="152682"/>
    <lineage>
        <taxon>Bacteria</taxon>
        <taxon>Pseudomonadati</taxon>
        <taxon>Pseudomonadota</taxon>
        <taxon>Alphaproteobacteria</taxon>
        <taxon>Sphingomonadales</taxon>
        <taxon>Sphingomonadaceae</taxon>
        <taxon>Sphingomonas</taxon>
    </lineage>
</organism>
<keyword evidence="7 10" id="KW-0472">Membrane</keyword>
<keyword evidence="4 10" id="KW-1134">Transmembrane beta strand</keyword>
<dbReference type="Gene3D" id="2.40.170.20">
    <property type="entry name" value="TonB-dependent receptor, beta-barrel domain"/>
    <property type="match status" value="1"/>
</dbReference>
<keyword evidence="12" id="KW-0732">Signal</keyword>
<comment type="similarity">
    <text evidence="2 10 11">Belongs to the TonB-dependent receptor family.</text>
</comment>
<comment type="caution">
    <text evidence="15">The sequence shown here is derived from an EMBL/GenBank/DDBJ whole genome shotgun (WGS) entry which is preliminary data.</text>
</comment>
<keyword evidence="9 10" id="KW-0998">Cell outer membrane</keyword>
<evidence type="ECO:0000256" key="4">
    <source>
        <dbReference type="ARBA" id="ARBA00022452"/>
    </source>
</evidence>
<dbReference type="EMBL" id="JACCBY010000004">
    <property type="protein sequence ID" value="NYD91200.1"/>
    <property type="molecule type" value="Genomic_DNA"/>
</dbReference>
<dbReference type="GO" id="GO:0015344">
    <property type="term" value="F:siderophore uptake transmembrane transporter activity"/>
    <property type="evidence" value="ECO:0007669"/>
    <property type="project" value="TreeGrafter"/>
</dbReference>
<evidence type="ECO:0000256" key="5">
    <source>
        <dbReference type="ARBA" id="ARBA00022692"/>
    </source>
</evidence>
<dbReference type="Pfam" id="PF07715">
    <property type="entry name" value="Plug"/>
    <property type="match status" value="1"/>
</dbReference>
<proteinExistence type="inferred from homology"/>
<dbReference type="GO" id="GO:0009279">
    <property type="term" value="C:cell outer membrane"/>
    <property type="evidence" value="ECO:0007669"/>
    <property type="project" value="UniProtKB-SubCell"/>
</dbReference>
<dbReference type="SUPFAM" id="SSF56935">
    <property type="entry name" value="Porins"/>
    <property type="match status" value="1"/>
</dbReference>
<dbReference type="InterPro" id="IPR010105">
    <property type="entry name" value="TonB_sidphr_rcpt"/>
</dbReference>
<gene>
    <name evidence="15" type="ORF">HD841_003007</name>
</gene>
<dbReference type="CDD" id="cd01347">
    <property type="entry name" value="ligand_gated_channel"/>
    <property type="match status" value="1"/>
</dbReference>
<dbReference type="GO" id="GO:0015891">
    <property type="term" value="P:siderophore transport"/>
    <property type="evidence" value="ECO:0007669"/>
    <property type="project" value="InterPro"/>
</dbReference>
<evidence type="ECO:0000256" key="9">
    <source>
        <dbReference type="ARBA" id="ARBA00023237"/>
    </source>
</evidence>
<keyword evidence="3 10" id="KW-0813">Transport</keyword>
<accession>A0A7Y9FPR1</accession>
<dbReference type="InterPro" id="IPR037066">
    <property type="entry name" value="Plug_dom_sf"/>
</dbReference>
<dbReference type="GO" id="GO:0038023">
    <property type="term" value="F:signaling receptor activity"/>
    <property type="evidence" value="ECO:0007669"/>
    <property type="project" value="InterPro"/>
</dbReference>
<evidence type="ECO:0000259" key="14">
    <source>
        <dbReference type="Pfam" id="PF07715"/>
    </source>
</evidence>
<comment type="subcellular location">
    <subcellularLocation>
        <location evidence="1 10">Cell outer membrane</location>
        <topology evidence="1 10">Multi-pass membrane protein</topology>
    </subcellularLocation>
</comment>
<dbReference type="PROSITE" id="PS52016">
    <property type="entry name" value="TONB_DEPENDENT_REC_3"/>
    <property type="match status" value="1"/>
</dbReference>
<evidence type="ECO:0000256" key="11">
    <source>
        <dbReference type="RuleBase" id="RU003357"/>
    </source>
</evidence>
<evidence type="ECO:0000256" key="7">
    <source>
        <dbReference type="ARBA" id="ARBA00023136"/>
    </source>
</evidence>
<reference evidence="15 16" key="2">
    <citation type="submission" date="2020-08" db="EMBL/GenBank/DDBJ databases">
        <title>The Agave Microbiome: Exploring the role of microbial communities in plant adaptations to desert environments.</title>
        <authorList>
            <person name="Partida-Martinez L.P."/>
        </authorList>
    </citation>
    <scope>NUCLEOTIDE SEQUENCE [LARGE SCALE GENOMIC DNA]</scope>
    <source>
        <strain evidence="15 16">AS2.3</strain>
    </source>
</reference>
<keyword evidence="16" id="KW-1185">Reference proteome</keyword>
<dbReference type="InterPro" id="IPR036942">
    <property type="entry name" value="Beta-barrel_TonB_sf"/>
</dbReference>
<feature type="chain" id="PRO_5030562018" evidence="12">
    <location>
        <begin position="26"/>
        <end position="703"/>
    </location>
</feature>
<protein>
    <submittedName>
        <fullName evidence="15">Iron complex outermembrane receptor protein</fullName>
    </submittedName>
</protein>
<keyword evidence="8 15" id="KW-0675">Receptor</keyword>
<keyword evidence="5 10" id="KW-0812">Transmembrane</keyword>
<evidence type="ECO:0000259" key="13">
    <source>
        <dbReference type="Pfam" id="PF00593"/>
    </source>
</evidence>
<evidence type="ECO:0000313" key="15">
    <source>
        <dbReference type="EMBL" id="NYD91200.1"/>
    </source>
</evidence>
<evidence type="ECO:0000256" key="3">
    <source>
        <dbReference type="ARBA" id="ARBA00022448"/>
    </source>
</evidence>
<evidence type="ECO:0000256" key="6">
    <source>
        <dbReference type="ARBA" id="ARBA00023077"/>
    </source>
</evidence>
<evidence type="ECO:0000256" key="2">
    <source>
        <dbReference type="ARBA" id="ARBA00009810"/>
    </source>
</evidence>
<sequence>MTMIARCAGIAGAAVAIAMAGAAVAQDRVQPDTTTATDNANDDIIVAVRAANASIIGSDVPLHVYPQSVRILDRTTIDALNPTRLGDLLDLAGGVARQNDFGGLWDKYSIRGFAGDENAGPDIQVNRFSSNYGFNAPYDVATLERVEVLKGATAALAGRGEPGGAINLVTKAPRDHVAASGQAGYGSWDTWRAVADVTGPLASRLSVRLIGVAEDRGSFRDHVDGTRRLIAPSIAWAPAAGLRLLYQGEYMRNTSVLDRGIVAIGGDARAMPRTTFVGNPGDGPITQNSLWQQASVFAQLAEGVALELGASQRDGSLRGYATMVDFGPRGLQADGRTAGRDRRFHDFDWNDLTLRGEVTAKAQWLGIEHDLRIGADRVRHGLDFALDRIRGSATRPLLPIDLFDPVYGRQPLPVPTPFASRRSHFRSSSVYAQDVLRCGAVTLLLGARWNRFAETVVNRLSGNRRLETRNTGVTPRVALTWQAMPQLAVYASHGEALRLNPSDGITTFDAERSRSSEIGVKLSLLSGRLTGQAAVFDMVKRNVLNPNATDPFSRTQIGRQRSRGAEAEATLALPGTILATGVYTYLDATVENDVNTALIGQPLSNVPQHMGSLFVQKRVGRAELGGGITHVGRRAGDPFGSGYQLPAYTIARASIGYAVNDHIGVRADVDNLFDRYYIASSYASVWTTPGAPRNARITASMRF</sequence>